<dbReference type="Proteomes" id="UP000198824">
    <property type="component" value="Unassembled WGS sequence"/>
</dbReference>
<dbReference type="AlphaFoldDB" id="A0A1I6JYB1"/>
<dbReference type="PANTHER" id="PTHR11731:SF193">
    <property type="entry name" value="DIPEPTIDYL PEPTIDASE 9"/>
    <property type="match status" value="1"/>
</dbReference>
<gene>
    <name evidence="3" type="ORF">SAMN05192580_1071</name>
</gene>
<dbReference type="GO" id="GO:0008236">
    <property type="term" value="F:serine-type peptidase activity"/>
    <property type="evidence" value="ECO:0007669"/>
    <property type="project" value="InterPro"/>
</dbReference>
<evidence type="ECO:0000259" key="2">
    <source>
        <dbReference type="Pfam" id="PF00930"/>
    </source>
</evidence>
<proteinExistence type="predicted"/>
<name>A0A1I6JYB1_9SPHN</name>
<dbReference type="Gene3D" id="3.40.50.1820">
    <property type="entry name" value="alpha/beta hydrolase"/>
    <property type="match status" value="1"/>
</dbReference>
<dbReference type="InterPro" id="IPR050278">
    <property type="entry name" value="Serine_Prot_S9B/DPPIV"/>
</dbReference>
<dbReference type="GO" id="GO:0006508">
    <property type="term" value="P:proteolysis"/>
    <property type="evidence" value="ECO:0007669"/>
    <property type="project" value="InterPro"/>
</dbReference>
<dbReference type="PANTHER" id="PTHR11731">
    <property type="entry name" value="PROTEASE FAMILY S9B,C DIPEPTIDYL-PEPTIDASE IV-RELATED"/>
    <property type="match status" value="1"/>
</dbReference>
<dbReference type="InterPro" id="IPR001375">
    <property type="entry name" value="Peptidase_S9_cat"/>
</dbReference>
<dbReference type="STRING" id="1166337.SAMN05192580_1071"/>
<dbReference type="SUPFAM" id="SSF82171">
    <property type="entry name" value="DPP6 N-terminal domain-like"/>
    <property type="match status" value="1"/>
</dbReference>
<dbReference type="EMBL" id="FOZG01000001">
    <property type="protein sequence ID" value="SFR83946.1"/>
    <property type="molecule type" value="Genomic_DNA"/>
</dbReference>
<keyword evidence="4" id="KW-1185">Reference proteome</keyword>
<evidence type="ECO:0000313" key="4">
    <source>
        <dbReference type="Proteomes" id="UP000198824"/>
    </source>
</evidence>
<evidence type="ECO:0000259" key="1">
    <source>
        <dbReference type="Pfam" id="PF00326"/>
    </source>
</evidence>
<reference evidence="3 4" key="1">
    <citation type="submission" date="2016-10" db="EMBL/GenBank/DDBJ databases">
        <authorList>
            <person name="de Groot N.N."/>
        </authorList>
    </citation>
    <scope>NUCLEOTIDE SEQUENCE [LARGE SCALE GENOMIC DNA]</scope>
    <source>
        <strain evidence="3 4">S5-249</strain>
    </source>
</reference>
<dbReference type="SUPFAM" id="SSF53474">
    <property type="entry name" value="alpha/beta-Hydrolases"/>
    <property type="match status" value="1"/>
</dbReference>
<protein>
    <submittedName>
        <fullName evidence="3">Dipeptidyl-peptidase IV Serine peptidase. MEROPS family S09B</fullName>
    </submittedName>
</protein>
<evidence type="ECO:0000313" key="3">
    <source>
        <dbReference type="EMBL" id="SFR83946.1"/>
    </source>
</evidence>
<dbReference type="InterPro" id="IPR002469">
    <property type="entry name" value="Peptidase_S9B_N"/>
</dbReference>
<dbReference type="InterPro" id="IPR029058">
    <property type="entry name" value="AB_hydrolase_fold"/>
</dbReference>
<feature type="domain" description="Peptidase S9 prolyl oligopeptidase catalytic" evidence="1">
    <location>
        <begin position="526"/>
        <end position="722"/>
    </location>
</feature>
<feature type="domain" description="Dipeptidylpeptidase IV N-terminal" evidence="2">
    <location>
        <begin position="119"/>
        <end position="437"/>
    </location>
</feature>
<dbReference type="Pfam" id="PF00930">
    <property type="entry name" value="DPPIV_N"/>
    <property type="match status" value="1"/>
</dbReference>
<dbReference type="GO" id="GO:0008239">
    <property type="term" value="F:dipeptidyl-peptidase activity"/>
    <property type="evidence" value="ECO:0007669"/>
    <property type="project" value="TreeGrafter"/>
</dbReference>
<dbReference type="Gene3D" id="2.140.10.30">
    <property type="entry name" value="Dipeptidylpeptidase IV, N-terminal domain"/>
    <property type="match status" value="1"/>
</dbReference>
<accession>A0A1I6JYB1</accession>
<organism evidence="3 4">
    <name type="scientific">Sphingomonas jatrophae</name>
    <dbReference type="NCBI Taxonomy" id="1166337"/>
    <lineage>
        <taxon>Bacteria</taxon>
        <taxon>Pseudomonadati</taxon>
        <taxon>Pseudomonadota</taxon>
        <taxon>Alphaproteobacteria</taxon>
        <taxon>Sphingomonadales</taxon>
        <taxon>Sphingomonadaceae</taxon>
        <taxon>Sphingomonas</taxon>
    </lineage>
</organism>
<sequence length="724" mass="79550">MLAAMAVPALAQQPLTLDRIFASPDLSGPSPVELKLSPDGRYAAQLKNRADDIDRYDLWLIDTATGAQRMLVDSKAIGSGAALSEEEKMRRERARVGGRTGIVSYGWAPDGQSLLVPLDGDLYLATLDGKTRRLTATPQTEVDAQVSEGGRYVSFVRDQNLFAYDLRTGREQQLTQGGGGALSWGTAEFVAQEELDRSVGSWWSPDDARVAVQRSDESKVLEVTRAAIGAEGTTLVQQRYPRAGTPNATVDLYILDPASAKQVKVDLGADPDFYLARVDWAADGRTLYVQRLSRDQQRLDLLAADPVTGRTRILFSETSKTWIDLLENNLRVLKDGSLIWASARSGHTHLYRWQGGRFAQITRGDWDVTEIEAVDEAGGRILFTATKDTPIERHLYAASLDGKGEPVRLTEAGFVNVPSVDRGGRHLLIKRSSEAQPPQVYLADGAGKRTAWVSENRVEGSHPLAAFRLPETRYGTLKAADGQTLHWRMTSPVREPGRKYPVFVYAYGGPHGQDVLRQWGRRTLVLDYMASKGWIVFTIDNRGTGYRGTAFDAPIFRAAGGAEVADQLAGLKWLKAQPYVDADKVAVMGWSYGGYMTLKLLEAAPGAYAAGASVAPVTRWELYDTAYTERYLGDPTKLPKVYAKANALDDAVKITDPLMVIHGMADDNVVFEHSTALFAKLQAERRPFEAMVYPGKTHSISGAAAQVHVWGTIERFLDRTVKGK</sequence>
<dbReference type="Pfam" id="PF00326">
    <property type="entry name" value="Peptidase_S9"/>
    <property type="match status" value="1"/>
</dbReference>